<name>A0A6A6ZN59_9PLEO</name>
<keyword evidence="2" id="KW-0472">Membrane</keyword>
<gene>
    <name evidence="3" type="ORF">CC86DRAFT_458744</name>
</gene>
<keyword evidence="2" id="KW-0812">Transmembrane</keyword>
<feature type="region of interest" description="Disordered" evidence="1">
    <location>
        <begin position="1"/>
        <end position="24"/>
    </location>
</feature>
<evidence type="ECO:0000313" key="4">
    <source>
        <dbReference type="Proteomes" id="UP000799424"/>
    </source>
</evidence>
<reference evidence="3" key="1">
    <citation type="journal article" date="2020" name="Stud. Mycol.">
        <title>101 Dothideomycetes genomes: a test case for predicting lifestyles and emergence of pathogens.</title>
        <authorList>
            <person name="Haridas S."/>
            <person name="Albert R."/>
            <person name="Binder M."/>
            <person name="Bloem J."/>
            <person name="Labutti K."/>
            <person name="Salamov A."/>
            <person name="Andreopoulos B."/>
            <person name="Baker S."/>
            <person name="Barry K."/>
            <person name="Bills G."/>
            <person name="Bluhm B."/>
            <person name="Cannon C."/>
            <person name="Castanera R."/>
            <person name="Culley D."/>
            <person name="Daum C."/>
            <person name="Ezra D."/>
            <person name="Gonzalez J."/>
            <person name="Henrissat B."/>
            <person name="Kuo A."/>
            <person name="Liang C."/>
            <person name="Lipzen A."/>
            <person name="Lutzoni F."/>
            <person name="Magnuson J."/>
            <person name="Mondo S."/>
            <person name="Nolan M."/>
            <person name="Ohm R."/>
            <person name="Pangilinan J."/>
            <person name="Park H.-J."/>
            <person name="Ramirez L."/>
            <person name="Alfaro M."/>
            <person name="Sun H."/>
            <person name="Tritt A."/>
            <person name="Yoshinaga Y."/>
            <person name="Zwiers L.-H."/>
            <person name="Turgeon B."/>
            <person name="Goodwin S."/>
            <person name="Spatafora J."/>
            <person name="Crous P."/>
            <person name="Grigoriev I."/>
        </authorList>
    </citation>
    <scope>NUCLEOTIDE SEQUENCE</scope>
    <source>
        <strain evidence="3">CBS 113818</strain>
    </source>
</reference>
<dbReference type="Proteomes" id="UP000799424">
    <property type="component" value="Unassembled WGS sequence"/>
</dbReference>
<feature type="compositionally biased region" description="Polar residues" evidence="1">
    <location>
        <begin position="1"/>
        <end position="11"/>
    </location>
</feature>
<feature type="transmembrane region" description="Helical" evidence="2">
    <location>
        <begin position="213"/>
        <end position="241"/>
    </location>
</feature>
<organism evidence="3 4">
    <name type="scientific">Ophiobolus disseminans</name>
    <dbReference type="NCBI Taxonomy" id="1469910"/>
    <lineage>
        <taxon>Eukaryota</taxon>
        <taxon>Fungi</taxon>
        <taxon>Dikarya</taxon>
        <taxon>Ascomycota</taxon>
        <taxon>Pezizomycotina</taxon>
        <taxon>Dothideomycetes</taxon>
        <taxon>Pleosporomycetidae</taxon>
        <taxon>Pleosporales</taxon>
        <taxon>Pleosporineae</taxon>
        <taxon>Phaeosphaeriaceae</taxon>
        <taxon>Ophiobolus</taxon>
    </lineage>
</organism>
<evidence type="ECO:0000256" key="2">
    <source>
        <dbReference type="SAM" id="Phobius"/>
    </source>
</evidence>
<sequence length="516" mass="58667">MESRARFSNAQPHDPEDDTSSSHEMLRLRNPSANHDNKSASWTVEASNSPTLREKWSPFPYRTTLIILLLPLALTPVITLSVAAEVASQSYIRGRDCYPNGLWKFSSTATWEIMDSSYFFTPNLSFGAMSFTQVKVIDVAWDLLVGRGGQLALAWVNWRVFNEWMVWHAEQHGTSWKMYAAVAFETTSLGTLGVLVKEFLSYGKGSWKRFFRWLGLVCMFFSTLYVLSFPTLMAAATGYIAKSEPYVGDYDGNLITFGKVDAVQYVVNDAGRVGYDRPLVVGARDLELGLAVRKYMVALAPENISQTLLFPTLRDTYRSRKFSVNTTSRWLFDGKSIELPSPSLNITISPISIRSDQKNDRIVPGSDSLFVINGRQGELYEPAWMLEHGSCKPGEEYQWGFSYIFLFMVSIFNFVWACIMVGMWYDTRRGSRMYRGGRRPGLLRSIVEYAAAIREEIGENVDGMEEEELRERLRKSQGSLGVPIRELRVRRVDTGDGEEDMRKRGWTRSLTRGSTF</sequence>
<dbReference type="AlphaFoldDB" id="A0A6A6ZN59"/>
<protein>
    <submittedName>
        <fullName evidence="3">Uncharacterized protein</fullName>
    </submittedName>
</protein>
<keyword evidence="2" id="KW-1133">Transmembrane helix</keyword>
<dbReference type="EMBL" id="MU006235">
    <property type="protein sequence ID" value="KAF2822278.1"/>
    <property type="molecule type" value="Genomic_DNA"/>
</dbReference>
<accession>A0A6A6ZN59</accession>
<keyword evidence="4" id="KW-1185">Reference proteome</keyword>
<evidence type="ECO:0000313" key="3">
    <source>
        <dbReference type="EMBL" id="KAF2822278.1"/>
    </source>
</evidence>
<feature type="transmembrane region" description="Helical" evidence="2">
    <location>
        <begin position="403"/>
        <end position="425"/>
    </location>
</feature>
<evidence type="ECO:0000256" key="1">
    <source>
        <dbReference type="SAM" id="MobiDB-lite"/>
    </source>
</evidence>
<proteinExistence type="predicted"/>
<feature type="region of interest" description="Disordered" evidence="1">
    <location>
        <begin position="497"/>
        <end position="516"/>
    </location>
</feature>
<feature type="transmembrane region" description="Helical" evidence="2">
    <location>
        <begin position="65"/>
        <end position="86"/>
    </location>
</feature>
<dbReference type="OrthoDB" id="3903561at2759"/>